<evidence type="ECO:0000313" key="3">
    <source>
        <dbReference type="Proteomes" id="UP000036958"/>
    </source>
</evidence>
<keyword evidence="3" id="KW-1185">Reference proteome</keyword>
<gene>
    <name evidence="2" type="ORF">NC99_42730</name>
</gene>
<sequence>MLYYNATVFIDNAVLLYYNATLFIETAVLLYYNAVVFMRTNRMWKNYLAAPDPAVHGSGRLIG</sequence>
<accession>A0A0L8V3A0</accession>
<feature type="transmembrane region" description="Helical" evidence="1">
    <location>
        <begin position="15"/>
        <end position="38"/>
    </location>
</feature>
<dbReference type="AlphaFoldDB" id="A0A0L8V3A0"/>
<reference evidence="3" key="1">
    <citation type="submission" date="2015-07" db="EMBL/GenBank/DDBJ databases">
        <title>Genome sequencing of Sunxiuqinia dokdonensis strain SK.</title>
        <authorList>
            <person name="Ahn S."/>
            <person name="Kim B.-C."/>
        </authorList>
    </citation>
    <scope>NUCLEOTIDE SEQUENCE [LARGE SCALE GENOMIC DNA]</scope>
    <source>
        <strain evidence="3">SK</strain>
    </source>
</reference>
<keyword evidence="1" id="KW-0812">Transmembrane</keyword>
<name>A0A0L8V3A0_9BACT</name>
<evidence type="ECO:0000256" key="1">
    <source>
        <dbReference type="SAM" id="Phobius"/>
    </source>
</evidence>
<keyword evidence="1" id="KW-1133">Transmembrane helix</keyword>
<proteinExistence type="predicted"/>
<keyword evidence="1" id="KW-0472">Membrane</keyword>
<protein>
    <submittedName>
        <fullName evidence="2">Uncharacterized protein</fullName>
    </submittedName>
</protein>
<comment type="caution">
    <text evidence="2">The sequence shown here is derived from an EMBL/GenBank/DDBJ whole genome shotgun (WGS) entry which is preliminary data.</text>
</comment>
<organism evidence="2 3">
    <name type="scientific">Sunxiuqinia dokdonensis</name>
    <dbReference type="NCBI Taxonomy" id="1409788"/>
    <lineage>
        <taxon>Bacteria</taxon>
        <taxon>Pseudomonadati</taxon>
        <taxon>Bacteroidota</taxon>
        <taxon>Bacteroidia</taxon>
        <taxon>Marinilabiliales</taxon>
        <taxon>Prolixibacteraceae</taxon>
        <taxon>Sunxiuqinia</taxon>
    </lineage>
</organism>
<evidence type="ECO:0000313" key="2">
    <source>
        <dbReference type="EMBL" id="KOH42911.1"/>
    </source>
</evidence>
<dbReference type="EMBL" id="LGIA01000207">
    <property type="protein sequence ID" value="KOH42911.1"/>
    <property type="molecule type" value="Genomic_DNA"/>
</dbReference>
<dbReference type="Proteomes" id="UP000036958">
    <property type="component" value="Unassembled WGS sequence"/>
</dbReference>